<evidence type="ECO:0000313" key="3">
    <source>
        <dbReference type="Proteomes" id="UP000826195"/>
    </source>
</evidence>
<keyword evidence="3" id="KW-1185">Reference proteome</keyword>
<organism evidence="2 3">
    <name type="scientific">Cotesia glomerata</name>
    <name type="common">Lepidopteran parasitic wasp</name>
    <name type="synonym">Apanteles glomeratus</name>
    <dbReference type="NCBI Taxonomy" id="32391"/>
    <lineage>
        <taxon>Eukaryota</taxon>
        <taxon>Metazoa</taxon>
        <taxon>Ecdysozoa</taxon>
        <taxon>Arthropoda</taxon>
        <taxon>Hexapoda</taxon>
        <taxon>Insecta</taxon>
        <taxon>Pterygota</taxon>
        <taxon>Neoptera</taxon>
        <taxon>Endopterygota</taxon>
        <taxon>Hymenoptera</taxon>
        <taxon>Apocrita</taxon>
        <taxon>Ichneumonoidea</taxon>
        <taxon>Braconidae</taxon>
        <taxon>Microgastrinae</taxon>
        <taxon>Cotesia</taxon>
    </lineage>
</organism>
<feature type="region of interest" description="Disordered" evidence="1">
    <location>
        <begin position="45"/>
        <end position="93"/>
    </location>
</feature>
<feature type="compositionally biased region" description="Basic and acidic residues" evidence="1">
    <location>
        <begin position="45"/>
        <end position="92"/>
    </location>
</feature>
<evidence type="ECO:0000313" key="2">
    <source>
        <dbReference type="EMBL" id="KAH0564557.1"/>
    </source>
</evidence>
<name>A0AAV7IN94_COTGL</name>
<dbReference type="AlphaFoldDB" id="A0AAV7IN94"/>
<dbReference type="Proteomes" id="UP000826195">
    <property type="component" value="Unassembled WGS sequence"/>
</dbReference>
<protein>
    <submittedName>
        <fullName evidence="2">Uncharacterized protein</fullName>
    </submittedName>
</protein>
<evidence type="ECO:0000256" key="1">
    <source>
        <dbReference type="SAM" id="MobiDB-lite"/>
    </source>
</evidence>
<reference evidence="2 3" key="1">
    <citation type="journal article" date="2021" name="J. Hered.">
        <title>A chromosome-level genome assembly of the parasitoid wasp, Cotesia glomerata (Hymenoptera: Braconidae).</title>
        <authorList>
            <person name="Pinto B.J."/>
            <person name="Weis J.J."/>
            <person name="Gamble T."/>
            <person name="Ode P.J."/>
            <person name="Paul R."/>
            <person name="Zaspel J.M."/>
        </authorList>
    </citation>
    <scope>NUCLEOTIDE SEQUENCE [LARGE SCALE GENOMIC DNA]</scope>
    <source>
        <strain evidence="2">CgM1</strain>
    </source>
</reference>
<gene>
    <name evidence="2" type="ORF">KQX54_012810</name>
</gene>
<proteinExistence type="predicted"/>
<accession>A0AAV7IN94</accession>
<sequence length="155" mass="17966">MHLRSYEQSLKTFKLTHFSKDIISHNILIKHLNSKFNLTEVMKNNSDHDCKSSKVKWKDADENGKNSRNKLGDKGIDKNTKKTPPRKNESRRPSVMISLLIKTDTFWEPLSVVMCKDWKRYGAYSWSQVHARCNDKTPLLLINAKYVGQAFPAVD</sequence>
<dbReference type="EMBL" id="JAHXZJ010000002">
    <property type="protein sequence ID" value="KAH0564557.1"/>
    <property type="molecule type" value="Genomic_DNA"/>
</dbReference>
<comment type="caution">
    <text evidence="2">The sequence shown here is derived from an EMBL/GenBank/DDBJ whole genome shotgun (WGS) entry which is preliminary data.</text>
</comment>